<protein>
    <recommendedName>
        <fullName evidence="2">DUF4234 domain-containing protein</fullName>
    </recommendedName>
</protein>
<sequence>MAVSGFLQENRVSVISAVLAVIFIILTPIVSIIGGFAAVSEVTTGDVATGAVAAGGTVVIAVVFALISAILQAVVLYQWGNVINNNIKNTKHIFTHAKDQLQDPLRGEIGFFVNRLEDFLVQAWPFYIYLVLYIIAQFVGWYSFLLYLIGFVFLAIYLSNIFKATSKVSDMKDKIYSYLKGAKGYNSESYIFRIPQRSVALVIILSVITLGIYWAYILIKLSMEINEYVASDEKVRPELEKMLTT</sequence>
<organism evidence="3">
    <name type="scientific">Candidatus Atribacter allofermentans</name>
    <dbReference type="NCBI Taxonomy" id="1852833"/>
    <lineage>
        <taxon>Bacteria</taxon>
        <taxon>Pseudomonadati</taxon>
        <taxon>Atribacterota</taxon>
        <taxon>Atribacteria</taxon>
        <taxon>Atribacterales</taxon>
        <taxon>Atribacteraceae</taxon>
        <taxon>Atribacter</taxon>
    </lineage>
</organism>
<accession>A0A1V5T2A2</accession>
<feature type="transmembrane region" description="Helical" evidence="1">
    <location>
        <begin position="12"/>
        <end position="39"/>
    </location>
</feature>
<dbReference type="InterPro" id="IPR025328">
    <property type="entry name" value="DUF4234"/>
</dbReference>
<feature type="transmembrane region" description="Helical" evidence="1">
    <location>
        <begin position="51"/>
        <end position="77"/>
    </location>
</feature>
<dbReference type="Proteomes" id="UP000485569">
    <property type="component" value="Unassembled WGS sequence"/>
</dbReference>
<evidence type="ECO:0000313" key="3">
    <source>
        <dbReference type="EMBL" id="OQA60744.1"/>
    </source>
</evidence>
<name>A0A1V5T2A2_9BACT</name>
<feature type="transmembrane region" description="Helical" evidence="1">
    <location>
        <begin position="119"/>
        <end position="138"/>
    </location>
</feature>
<keyword evidence="1" id="KW-1133">Transmembrane helix</keyword>
<gene>
    <name evidence="3" type="ORF">BWY41_00515</name>
</gene>
<dbReference type="Pfam" id="PF14018">
    <property type="entry name" value="DUF4234"/>
    <property type="match status" value="1"/>
</dbReference>
<feature type="domain" description="DUF4234" evidence="2">
    <location>
        <begin position="197"/>
        <end position="232"/>
    </location>
</feature>
<comment type="caution">
    <text evidence="3">The sequence shown here is derived from an EMBL/GenBank/DDBJ whole genome shotgun (WGS) entry which is preliminary data.</text>
</comment>
<evidence type="ECO:0000256" key="1">
    <source>
        <dbReference type="SAM" id="Phobius"/>
    </source>
</evidence>
<evidence type="ECO:0000259" key="2">
    <source>
        <dbReference type="Pfam" id="PF14018"/>
    </source>
</evidence>
<feature type="transmembrane region" description="Helical" evidence="1">
    <location>
        <begin position="144"/>
        <end position="162"/>
    </location>
</feature>
<feature type="transmembrane region" description="Helical" evidence="1">
    <location>
        <begin position="199"/>
        <end position="219"/>
    </location>
</feature>
<proteinExistence type="predicted"/>
<dbReference type="AlphaFoldDB" id="A0A1V5T2A2"/>
<reference evidence="3" key="1">
    <citation type="submission" date="2017-02" db="EMBL/GenBank/DDBJ databases">
        <title>Delving into the versatile metabolic prowess of the omnipresent phylum Bacteroidetes.</title>
        <authorList>
            <person name="Nobu M.K."/>
            <person name="Mei R."/>
            <person name="Narihiro T."/>
            <person name="Kuroda K."/>
            <person name="Liu W.-T."/>
        </authorList>
    </citation>
    <scope>NUCLEOTIDE SEQUENCE</scope>
    <source>
        <strain evidence="3">ADurb.Bin276</strain>
    </source>
</reference>
<keyword evidence="1" id="KW-0472">Membrane</keyword>
<keyword evidence="1" id="KW-0812">Transmembrane</keyword>
<dbReference type="EMBL" id="MWBQ01000033">
    <property type="protein sequence ID" value="OQA60744.1"/>
    <property type="molecule type" value="Genomic_DNA"/>
</dbReference>